<dbReference type="Pfam" id="PF01979">
    <property type="entry name" value="Amidohydro_1"/>
    <property type="match status" value="1"/>
</dbReference>
<proteinExistence type="inferred from homology"/>
<dbReference type="GO" id="GO:0005829">
    <property type="term" value="C:cytosol"/>
    <property type="evidence" value="ECO:0007669"/>
    <property type="project" value="TreeGrafter"/>
</dbReference>
<dbReference type="InterPro" id="IPR032466">
    <property type="entry name" value="Metal_Hydrolase"/>
</dbReference>
<dbReference type="Gene3D" id="3.20.20.140">
    <property type="entry name" value="Metal-dependent hydrolases"/>
    <property type="match status" value="1"/>
</dbReference>
<keyword evidence="4 8" id="KW-0479">Metal-binding</keyword>
<dbReference type="FunFam" id="3.20.20.140:FF:000022">
    <property type="entry name" value="Guanine deaminase"/>
    <property type="match status" value="1"/>
</dbReference>
<dbReference type="GO" id="GO:0008270">
    <property type="term" value="F:zinc ion binding"/>
    <property type="evidence" value="ECO:0007669"/>
    <property type="project" value="UniProtKB-UniRule"/>
</dbReference>
<keyword evidence="6 8" id="KW-0862">Zinc</keyword>
<evidence type="ECO:0000256" key="2">
    <source>
        <dbReference type="ARBA" id="ARBA00006745"/>
    </source>
</evidence>
<dbReference type="PANTHER" id="PTHR11271">
    <property type="entry name" value="GUANINE DEAMINASE"/>
    <property type="match status" value="1"/>
</dbReference>
<evidence type="ECO:0000256" key="4">
    <source>
        <dbReference type="ARBA" id="ARBA00022723"/>
    </source>
</evidence>
<sequence length="453" mass="48170">MSVTQVRLNLLPMSAAPSPTTATPAPETLLLGQILDFTSDPFEGAPQDSARHLSRGGIVIRGGKIIEIGPAARLIETHGTARRVDYGAALLLPGFVDAHAHYPQTGIIASWGKRLIDWLEGYTFPEESRFGDPVYAATIAGRYLDLVIAHGTTTVATFCTSHPASVTAMFQAAQARGMAVVAGKVGMDRNAPDALKDSPERAYDESKALLKRWHKQGRSRYAITPRFTPTSSEAQLEAMGALWAEHPDCAMQTHLSEQVEEIAWVKELCPTAEDYLATYDKHGLIGPGALFGHAIHLTPRERARLAESGSAVIHCPTSNTFIGSGVFDAAGLAAEGIQVGLATDTGGGSSFSMLRTMGAAYEISQLNGAVLHPAHLLWLATAGSARALRMEAEVGTLAPGSAADIIALDLASTPAIAQRAARARDIWEALFPTMMMGDDRAVKAVWVGGVSRR</sequence>
<evidence type="ECO:0000313" key="10">
    <source>
        <dbReference type="EMBL" id="SIN81986.1"/>
    </source>
</evidence>
<dbReference type="InterPro" id="IPR006680">
    <property type="entry name" value="Amidohydro-rel"/>
</dbReference>
<dbReference type="InterPro" id="IPR014311">
    <property type="entry name" value="Guanine_deaminase"/>
</dbReference>
<dbReference type="EMBL" id="FSRL01000001">
    <property type="protein sequence ID" value="SIN81986.1"/>
    <property type="molecule type" value="Genomic_DNA"/>
</dbReference>
<dbReference type="STRING" id="1217970.SAMN05444002_0737"/>
<comment type="pathway">
    <text evidence="1 8">Purine metabolism; guanine degradation; xanthine from guanine: step 1/1.</text>
</comment>
<gene>
    <name evidence="10" type="ORF">SAMN05444002_0737</name>
</gene>
<evidence type="ECO:0000313" key="11">
    <source>
        <dbReference type="Proteomes" id="UP000184932"/>
    </source>
</evidence>
<evidence type="ECO:0000259" key="9">
    <source>
        <dbReference type="Pfam" id="PF01979"/>
    </source>
</evidence>
<dbReference type="InterPro" id="IPR051607">
    <property type="entry name" value="Metallo-dep_hydrolases"/>
</dbReference>
<evidence type="ECO:0000256" key="8">
    <source>
        <dbReference type="RuleBase" id="RU366009"/>
    </source>
</evidence>
<accession>A0A1N6EG68</accession>
<keyword evidence="5 8" id="KW-0378">Hydrolase</keyword>
<comment type="cofactor">
    <cofactor evidence="8">
        <name>Zn(2+)</name>
        <dbReference type="ChEBI" id="CHEBI:29105"/>
    </cofactor>
    <text evidence="8">Binds 1 zinc ion per subunit.</text>
</comment>
<dbReference type="AlphaFoldDB" id="A0A1N6EG68"/>
<dbReference type="EC" id="3.5.4.3" evidence="3 7"/>
<dbReference type="SUPFAM" id="SSF51338">
    <property type="entry name" value="Composite domain of metallo-dependent hydrolases"/>
    <property type="match status" value="1"/>
</dbReference>
<evidence type="ECO:0000256" key="1">
    <source>
        <dbReference type="ARBA" id="ARBA00004984"/>
    </source>
</evidence>
<dbReference type="Proteomes" id="UP000184932">
    <property type="component" value="Unassembled WGS sequence"/>
</dbReference>
<evidence type="ECO:0000256" key="5">
    <source>
        <dbReference type="ARBA" id="ARBA00022801"/>
    </source>
</evidence>
<dbReference type="NCBIfam" id="NF006679">
    <property type="entry name" value="PRK09228.1"/>
    <property type="match status" value="1"/>
</dbReference>
<dbReference type="Gene3D" id="2.30.40.10">
    <property type="entry name" value="Urease, subunit C, domain 1"/>
    <property type="match status" value="1"/>
</dbReference>
<protein>
    <recommendedName>
        <fullName evidence="3 7">Guanine deaminase</fullName>
        <shortName evidence="8">Guanase</shortName>
        <ecNumber evidence="3 7">3.5.4.3</ecNumber>
    </recommendedName>
    <alternativeName>
        <fullName evidence="8">Guanine aminohydrolase</fullName>
    </alternativeName>
</protein>
<dbReference type="GO" id="GO:0006147">
    <property type="term" value="P:guanine catabolic process"/>
    <property type="evidence" value="ECO:0007669"/>
    <property type="project" value="UniProtKB-UniRule"/>
</dbReference>
<keyword evidence="11" id="KW-1185">Reference proteome</keyword>
<evidence type="ECO:0000256" key="6">
    <source>
        <dbReference type="ARBA" id="ARBA00022833"/>
    </source>
</evidence>
<comment type="catalytic activity">
    <reaction evidence="8">
        <text>guanine + H2O + H(+) = xanthine + NH4(+)</text>
        <dbReference type="Rhea" id="RHEA:14665"/>
        <dbReference type="ChEBI" id="CHEBI:15377"/>
        <dbReference type="ChEBI" id="CHEBI:15378"/>
        <dbReference type="ChEBI" id="CHEBI:16235"/>
        <dbReference type="ChEBI" id="CHEBI:17712"/>
        <dbReference type="ChEBI" id="CHEBI:28938"/>
        <dbReference type="EC" id="3.5.4.3"/>
    </reaction>
</comment>
<dbReference type="InterPro" id="IPR011059">
    <property type="entry name" value="Metal-dep_hydrolase_composite"/>
</dbReference>
<reference evidence="11" key="1">
    <citation type="submission" date="2016-11" db="EMBL/GenBank/DDBJ databases">
        <authorList>
            <person name="Varghese N."/>
            <person name="Submissions S."/>
        </authorList>
    </citation>
    <scope>NUCLEOTIDE SEQUENCE [LARGE SCALE GENOMIC DNA]</scope>
    <source>
        <strain evidence="11">DSM 29440</strain>
    </source>
</reference>
<dbReference type="NCBIfam" id="TIGR02967">
    <property type="entry name" value="guan_deamin"/>
    <property type="match status" value="1"/>
</dbReference>
<comment type="function">
    <text evidence="8">Catalyzes the hydrolytic deamination of guanine, producing xanthine and ammonia.</text>
</comment>
<dbReference type="UniPathway" id="UPA00603">
    <property type="reaction ID" value="UER00660"/>
</dbReference>
<dbReference type="GO" id="GO:0008892">
    <property type="term" value="F:guanine deaminase activity"/>
    <property type="evidence" value="ECO:0007669"/>
    <property type="project" value="UniProtKB-UniRule"/>
</dbReference>
<dbReference type="PANTHER" id="PTHR11271:SF6">
    <property type="entry name" value="GUANINE DEAMINASE"/>
    <property type="match status" value="1"/>
</dbReference>
<dbReference type="SUPFAM" id="SSF51556">
    <property type="entry name" value="Metallo-dependent hydrolases"/>
    <property type="match status" value="1"/>
</dbReference>
<comment type="similarity">
    <text evidence="2 8">Belongs to the metallo-dependent hydrolases superfamily. ATZ/TRZ family.</text>
</comment>
<evidence type="ECO:0000256" key="3">
    <source>
        <dbReference type="ARBA" id="ARBA00012781"/>
    </source>
</evidence>
<name>A0A1N6EG68_9RHOB</name>
<feature type="domain" description="Amidohydrolase-related" evidence="9">
    <location>
        <begin position="91"/>
        <end position="449"/>
    </location>
</feature>
<evidence type="ECO:0000256" key="7">
    <source>
        <dbReference type="NCBIfam" id="TIGR02967"/>
    </source>
</evidence>
<organism evidence="10 11">
    <name type="scientific">Vannielia litorea</name>
    <dbReference type="NCBI Taxonomy" id="1217970"/>
    <lineage>
        <taxon>Bacteria</taxon>
        <taxon>Pseudomonadati</taxon>
        <taxon>Pseudomonadota</taxon>
        <taxon>Alphaproteobacteria</taxon>
        <taxon>Rhodobacterales</taxon>
        <taxon>Paracoccaceae</taxon>
        <taxon>Vannielia</taxon>
    </lineage>
</organism>